<evidence type="ECO:0000313" key="2">
    <source>
        <dbReference type="EMBL" id="QGY02460.1"/>
    </source>
</evidence>
<feature type="region of interest" description="Disordered" evidence="1">
    <location>
        <begin position="1"/>
        <end position="21"/>
    </location>
</feature>
<proteinExistence type="predicted"/>
<protein>
    <submittedName>
        <fullName evidence="2">Uncharacterized protein</fullName>
    </submittedName>
</protein>
<organism evidence="2 3">
    <name type="scientific">Methylobacterium mesophilicum SR1.6/6</name>
    <dbReference type="NCBI Taxonomy" id="908290"/>
    <lineage>
        <taxon>Bacteria</taxon>
        <taxon>Pseudomonadati</taxon>
        <taxon>Pseudomonadota</taxon>
        <taxon>Alphaproteobacteria</taxon>
        <taxon>Hyphomicrobiales</taxon>
        <taxon>Methylobacteriaceae</taxon>
        <taxon>Methylobacterium</taxon>
    </lineage>
</organism>
<dbReference type="Proteomes" id="UP000012488">
    <property type="component" value="Chromosome"/>
</dbReference>
<evidence type="ECO:0000256" key="1">
    <source>
        <dbReference type="SAM" id="MobiDB-lite"/>
    </source>
</evidence>
<dbReference type="AlphaFoldDB" id="A0A6B9FIR6"/>
<accession>A0A6B9FIR6</accession>
<feature type="compositionally biased region" description="Basic and acidic residues" evidence="1">
    <location>
        <begin position="1"/>
        <end position="10"/>
    </location>
</feature>
<dbReference type="EMBL" id="CP043538">
    <property type="protein sequence ID" value="QGY02460.1"/>
    <property type="molecule type" value="Genomic_DNA"/>
</dbReference>
<reference evidence="2 3" key="1">
    <citation type="journal article" date="2012" name="Genet. Mol. Biol.">
        <title>Analysis of 16S rRNA and mxaF genes revealing insights into Methylobacterium niche-specific plant association.</title>
        <authorList>
            <person name="Dourado M.N."/>
            <person name="Andreote F.D."/>
            <person name="Dini-Andreote F."/>
            <person name="Conti R."/>
            <person name="Araujo J.M."/>
            <person name="Araujo W.L."/>
        </authorList>
    </citation>
    <scope>NUCLEOTIDE SEQUENCE [LARGE SCALE GENOMIC DNA]</scope>
    <source>
        <strain evidence="2 3">SR1.6/6</strain>
    </source>
</reference>
<gene>
    <name evidence="2" type="ORF">MMSR116_11685</name>
</gene>
<reference evidence="2 3" key="2">
    <citation type="journal article" date="2013" name="Genome Announc.">
        <title>Draft Genome Sequence of Methylobacterium mesophilicum Strain SR1.6/6, Isolated from Citrus sinensis.</title>
        <authorList>
            <person name="Marinho Almeida D."/>
            <person name="Dini-Andreote F."/>
            <person name="Camargo Neves A.A."/>
            <person name="Juca Ramos R.T."/>
            <person name="Andreote F.D."/>
            <person name="Carneiro A.R."/>
            <person name="Oliveira de Souza Lima A."/>
            <person name="Caracciolo Gomes de Sa P.H."/>
            <person name="Ribeiro Barbosa M.S."/>
            <person name="Araujo W.L."/>
            <person name="Silva A."/>
        </authorList>
    </citation>
    <scope>NUCLEOTIDE SEQUENCE [LARGE SCALE GENOMIC DNA]</scope>
    <source>
        <strain evidence="2 3">SR1.6/6</strain>
    </source>
</reference>
<dbReference type="RefSeq" id="WP_010683010.1">
    <property type="nucleotide sequence ID" value="NZ_CP043538.1"/>
</dbReference>
<sequence length="78" mass="8244">MRSWPDRHDPASPPGPKIPSLDAAFRAGLRVRGFAGDLTMTEADRTVLAMDISISAEVPRDPSAASLRLAGRTTGLTA</sequence>
<dbReference type="KEGG" id="mmes:MMSR116_11685"/>
<evidence type="ECO:0000313" key="3">
    <source>
        <dbReference type="Proteomes" id="UP000012488"/>
    </source>
</evidence>
<name>A0A6B9FIR6_9HYPH</name>